<dbReference type="Proteomes" id="UP001305414">
    <property type="component" value="Unassembled WGS sequence"/>
</dbReference>
<keyword evidence="2" id="KW-1185">Reference proteome</keyword>
<reference evidence="1 2" key="1">
    <citation type="submission" date="2023-10" db="EMBL/GenBank/DDBJ databases">
        <title>Draft genome sequence of Xylaria bambusicola isolate GMP-LS, the root and basal stem rot pathogen of sugarcane in Indonesia.</title>
        <authorList>
            <person name="Selvaraj P."/>
            <person name="Muralishankar V."/>
            <person name="Muruganantham S."/>
            <person name="Sp S."/>
            <person name="Haryani S."/>
            <person name="Lau K.J.X."/>
            <person name="Naqvi N.I."/>
        </authorList>
    </citation>
    <scope>NUCLEOTIDE SEQUENCE [LARGE SCALE GENOMIC DNA]</scope>
    <source>
        <strain evidence="1">GMP-LS</strain>
    </source>
</reference>
<organism evidence="1 2">
    <name type="scientific">Xylaria bambusicola</name>
    <dbReference type="NCBI Taxonomy" id="326684"/>
    <lineage>
        <taxon>Eukaryota</taxon>
        <taxon>Fungi</taxon>
        <taxon>Dikarya</taxon>
        <taxon>Ascomycota</taxon>
        <taxon>Pezizomycotina</taxon>
        <taxon>Sordariomycetes</taxon>
        <taxon>Xylariomycetidae</taxon>
        <taxon>Xylariales</taxon>
        <taxon>Xylariaceae</taxon>
        <taxon>Xylaria</taxon>
    </lineage>
</organism>
<accession>A0AAN7UN32</accession>
<dbReference type="EMBL" id="JAWHQM010000015">
    <property type="protein sequence ID" value="KAK5630309.1"/>
    <property type="molecule type" value="Genomic_DNA"/>
</dbReference>
<sequence length="84" mass="9490">MSRYVNIVFFSYDILSRQSRASGLILVYDEFDAFMAVGMYQPNSAYLTCASLDLLTIRLVNTTKAIRVTVCEIEEDGTEVILHS</sequence>
<dbReference type="AlphaFoldDB" id="A0AAN7UN32"/>
<evidence type="ECO:0000313" key="2">
    <source>
        <dbReference type="Proteomes" id="UP001305414"/>
    </source>
</evidence>
<proteinExistence type="predicted"/>
<comment type="caution">
    <text evidence="1">The sequence shown here is derived from an EMBL/GenBank/DDBJ whole genome shotgun (WGS) entry which is preliminary data.</text>
</comment>
<evidence type="ECO:0000313" key="1">
    <source>
        <dbReference type="EMBL" id="KAK5630309.1"/>
    </source>
</evidence>
<protein>
    <submittedName>
        <fullName evidence="1">Uncharacterized protein</fullName>
    </submittedName>
</protein>
<gene>
    <name evidence="1" type="ORF">RRF57_006024</name>
</gene>
<name>A0AAN7UN32_9PEZI</name>